<sequence>MVISAQSVEYQTFIYTSDDLADEIQNLCEERNSTRSYMGDLFNASKESVKGIASGYVTSFIDLGVNAIGTLLTRNSRLKDEWEETVRSENIYTTKISTVSEMNDFYKETSFDGALDPKGMRFDGIGCLRKDGNDTVFYISCHIDRNKINRIINHSKFELALDTLIICPTRSNLPNSILDIPFSFEERKNFCLSITMKLTSSWMNEIVQLQKDQELGEFSLEIPVDSSQLDKNGFFRYVRKGKETPKYKIRGESFIVPRSYMGFRDENDEYRISFGTGEYKLSMELKETCDITEQYRKNWKKDRKRRKEMEPSEDILTRSWQVVSSQQWNELTKQWVITTLKAPADIITKDVIDKLGFEAETEY</sequence>
<dbReference type="AlphaFoldDB" id="A0A3E4XJT5"/>
<evidence type="ECO:0000313" key="3">
    <source>
        <dbReference type="Proteomes" id="UP000261295"/>
    </source>
</evidence>
<dbReference type="Proteomes" id="UP000261295">
    <property type="component" value="Unassembled WGS sequence"/>
</dbReference>
<dbReference type="EMBL" id="QRZC01000002">
    <property type="protein sequence ID" value="RGV46219.1"/>
    <property type="molecule type" value="Genomic_DNA"/>
</dbReference>
<dbReference type="Proteomes" id="UP000285343">
    <property type="component" value="Unassembled WGS sequence"/>
</dbReference>
<dbReference type="EMBL" id="QSTL01000010">
    <property type="protein sequence ID" value="RGM54876.1"/>
    <property type="molecule type" value="Genomic_DNA"/>
</dbReference>
<comment type="caution">
    <text evidence="1">The sequence shown here is derived from an EMBL/GenBank/DDBJ whole genome shotgun (WGS) entry which is preliminary data.</text>
</comment>
<accession>A0A3E4XJT5</accession>
<protein>
    <submittedName>
        <fullName evidence="1">Uncharacterized protein</fullName>
    </submittedName>
</protein>
<evidence type="ECO:0000313" key="2">
    <source>
        <dbReference type="EMBL" id="RGV46219.1"/>
    </source>
</evidence>
<name>A0A3E4XJT5_BACUN</name>
<evidence type="ECO:0000313" key="1">
    <source>
        <dbReference type="EMBL" id="RGM54876.1"/>
    </source>
</evidence>
<proteinExistence type="predicted"/>
<gene>
    <name evidence="2" type="ORF">DWW14_02795</name>
    <name evidence="1" type="ORF">DXC07_12055</name>
</gene>
<organism evidence="1 3">
    <name type="scientific">Bacteroides uniformis</name>
    <dbReference type="NCBI Taxonomy" id="820"/>
    <lineage>
        <taxon>Bacteria</taxon>
        <taxon>Pseudomonadati</taxon>
        <taxon>Bacteroidota</taxon>
        <taxon>Bacteroidia</taxon>
        <taxon>Bacteroidales</taxon>
        <taxon>Bacteroidaceae</taxon>
        <taxon>Bacteroides</taxon>
    </lineage>
</organism>
<evidence type="ECO:0000313" key="4">
    <source>
        <dbReference type="Proteomes" id="UP000285343"/>
    </source>
</evidence>
<reference evidence="3 4" key="1">
    <citation type="submission" date="2018-08" db="EMBL/GenBank/DDBJ databases">
        <title>A genome reference for cultivated species of the human gut microbiota.</title>
        <authorList>
            <person name="Zou Y."/>
            <person name="Xue W."/>
            <person name="Luo G."/>
        </authorList>
    </citation>
    <scope>NUCLEOTIDE SEQUENCE [LARGE SCALE GENOMIC DNA]</scope>
    <source>
        <strain evidence="2 4">AF14-42</strain>
        <strain evidence="1 3">OM07-9</strain>
    </source>
</reference>